<dbReference type="GO" id="GO:0003723">
    <property type="term" value="F:RNA binding"/>
    <property type="evidence" value="ECO:0007669"/>
    <property type="project" value="UniProtKB-UniRule"/>
</dbReference>
<keyword evidence="2 3" id="KW-0694">RNA-binding</keyword>
<gene>
    <name evidence="6" type="ORF">TrCOL_g11514</name>
</gene>
<evidence type="ECO:0000259" key="5">
    <source>
        <dbReference type="PROSITE" id="PS50102"/>
    </source>
</evidence>
<sequence length="432" mass="45824">MFNLSLNPDGSEAGSDPTIDDVPPTDPTSVPNVTSPPTTGPPSSPPLPPNSGAPKAGGVGPGGTSSQPQQQQQQQQQQMEMMNLQQFHQQQQQMQMMQQQFQGGLGYGAGPNTLSPVDPALAPTSVVPGVPPIPGAPLSPGGHSFVTGAFDPLESILGVFPAVRIRGLPFSATLEDVLIFFQGLVVVDVVLDKVKNEGLVLFANLMDFQMALTRDRHNMGRRYIEVFQGKRMEYYAAIVSAQQITARQRGQQYPLPPHARHQGGRGGGGRGGGGGGDRGVGGPRGYHSGWGPVGQNGVGGYGSRGGGGRHHQQSTLQGTHTGYLRLRGLPFQASAADVKNFFEPHQVDVGNVALVVRQDGRMSGEAYVKFEGEEGGEGVEEGKIAAEEKNRGRLGQRYIEIFIANKEEFERAAGIVTPNVVDAVVVPDVVEE</sequence>
<evidence type="ECO:0000256" key="1">
    <source>
        <dbReference type="ARBA" id="ARBA00022737"/>
    </source>
</evidence>
<feature type="domain" description="RRM" evidence="5">
    <location>
        <begin position="322"/>
        <end position="406"/>
    </location>
</feature>
<organism evidence="6 7">
    <name type="scientific">Triparma columacea</name>
    <dbReference type="NCBI Taxonomy" id="722753"/>
    <lineage>
        <taxon>Eukaryota</taxon>
        <taxon>Sar</taxon>
        <taxon>Stramenopiles</taxon>
        <taxon>Ochrophyta</taxon>
        <taxon>Bolidophyceae</taxon>
        <taxon>Parmales</taxon>
        <taxon>Triparmaceae</taxon>
        <taxon>Triparma</taxon>
    </lineage>
</organism>
<dbReference type="OrthoDB" id="431068at2759"/>
<keyword evidence="7" id="KW-1185">Reference proteome</keyword>
<feature type="compositionally biased region" description="Low complexity" evidence="4">
    <location>
        <begin position="15"/>
        <end position="37"/>
    </location>
</feature>
<feature type="region of interest" description="Disordered" evidence="4">
    <location>
        <begin position="247"/>
        <end position="318"/>
    </location>
</feature>
<evidence type="ECO:0000256" key="4">
    <source>
        <dbReference type="SAM" id="MobiDB-lite"/>
    </source>
</evidence>
<dbReference type="Gene3D" id="3.30.70.330">
    <property type="match status" value="2"/>
</dbReference>
<dbReference type="InterPro" id="IPR050666">
    <property type="entry name" value="ESRP"/>
</dbReference>
<feature type="compositionally biased region" description="Low complexity" evidence="4">
    <location>
        <begin position="67"/>
        <end position="95"/>
    </location>
</feature>
<evidence type="ECO:0000313" key="7">
    <source>
        <dbReference type="Proteomes" id="UP001165065"/>
    </source>
</evidence>
<dbReference type="InterPro" id="IPR035979">
    <property type="entry name" value="RBD_domain_sf"/>
</dbReference>
<feature type="region of interest" description="Disordered" evidence="4">
    <location>
        <begin position="1"/>
        <end position="95"/>
    </location>
</feature>
<comment type="caution">
    <text evidence="6">The sequence shown here is derived from an EMBL/GenBank/DDBJ whole genome shotgun (WGS) entry which is preliminary data.</text>
</comment>
<dbReference type="AlphaFoldDB" id="A0A9W7LFN2"/>
<feature type="compositionally biased region" description="Gly residues" evidence="4">
    <location>
        <begin position="264"/>
        <end position="284"/>
    </location>
</feature>
<proteinExistence type="predicted"/>
<dbReference type="EMBL" id="BRYA01000418">
    <property type="protein sequence ID" value="GMI48699.1"/>
    <property type="molecule type" value="Genomic_DNA"/>
</dbReference>
<feature type="compositionally biased region" description="Pro residues" evidence="4">
    <location>
        <begin position="38"/>
        <end position="51"/>
    </location>
</feature>
<evidence type="ECO:0000313" key="6">
    <source>
        <dbReference type="EMBL" id="GMI48699.1"/>
    </source>
</evidence>
<dbReference type="InterPro" id="IPR012677">
    <property type="entry name" value="Nucleotide-bd_a/b_plait_sf"/>
</dbReference>
<dbReference type="SMART" id="SM00360">
    <property type="entry name" value="RRM"/>
    <property type="match status" value="2"/>
</dbReference>
<evidence type="ECO:0000256" key="2">
    <source>
        <dbReference type="ARBA" id="ARBA00022884"/>
    </source>
</evidence>
<feature type="compositionally biased region" description="Gly residues" evidence="4">
    <location>
        <begin position="291"/>
        <end position="306"/>
    </location>
</feature>
<name>A0A9W7LFN2_9STRA</name>
<dbReference type="PANTHER" id="PTHR13976">
    <property type="entry name" value="HETEROGENEOUS NUCLEAR RIBONUCLEOPROTEIN-RELATED"/>
    <property type="match status" value="1"/>
</dbReference>
<dbReference type="PROSITE" id="PS50102">
    <property type="entry name" value="RRM"/>
    <property type="match status" value="1"/>
</dbReference>
<protein>
    <recommendedName>
        <fullName evidence="5">RRM domain-containing protein</fullName>
    </recommendedName>
</protein>
<dbReference type="SUPFAM" id="SSF54928">
    <property type="entry name" value="RNA-binding domain, RBD"/>
    <property type="match status" value="2"/>
</dbReference>
<reference evidence="7" key="1">
    <citation type="journal article" date="2023" name="Commun. Biol.">
        <title>Genome analysis of Parmales, the sister group of diatoms, reveals the evolutionary specialization of diatoms from phago-mixotrophs to photoautotrophs.</title>
        <authorList>
            <person name="Ban H."/>
            <person name="Sato S."/>
            <person name="Yoshikawa S."/>
            <person name="Yamada K."/>
            <person name="Nakamura Y."/>
            <person name="Ichinomiya M."/>
            <person name="Sato N."/>
            <person name="Blanc-Mathieu R."/>
            <person name="Endo H."/>
            <person name="Kuwata A."/>
            <person name="Ogata H."/>
        </authorList>
    </citation>
    <scope>NUCLEOTIDE SEQUENCE [LARGE SCALE GENOMIC DNA]</scope>
</reference>
<dbReference type="InterPro" id="IPR000504">
    <property type="entry name" value="RRM_dom"/>
</dbReference>
<evidence type="ECO:0000256" key="3">
    <source>
        <dbReference type="PROSITE-ProRule" id="PRU00176"/>
    </source>
</evidence>
<dbReference type="CDD" id="cd12254">
    <property type="entry name" value="RRM_hnRNPH_ESRPs_RBM12_like"/>
    <property type="match status" value="2"/>
</dbReference>
<keyword evidence="1" id="KW-0677">Repeat</keyword>
<dbReference type="Proteomes" id="UP001165065">
    <property type="component" value="Unassembled WGS sequence"/>
</dbReference>
<accession>A0A9W7LFN2</accession>